<proteinExistence type="inferred from homology"/>
<reference evidence="5" key="1">
    <citation type="submission" date="2019-12" db="EMBL/GenBank/DDBJ databases">
        <title>Complete and draft genome sequences of new strains and members of some known species of the genus Rathayibacter isolated from plants.</title>
        <authorList>
            <person name="Tarlachkov S.V."/>
            <person name="Starodumova I.P."/>
            <person name="Dorofeeva L.V."/>
            <person name="Prisyazhnaya N.V."/>
            <person name="Leyn S."/>
            <person name="Zlamal J."/>
            <person name="Elan M."/>
            <person name="Osterman A.L."/>
            <person name="Nadler S."/>
            <person name="Subbotin S.A."/>
            <person name="Evtushenko L.I."/>
        </authorList>
    </citation>
    <scope>NUCLEOTIDE SEQUENCE [LARGE SCALE GENOMIC DNA]</scope>
    <source>
        <strain evidence="5">VKM Ac-2761</strain>
    </source>
</reference>
<dbReference type="Pfam" id="PF00106">
    <property type="entry name" value="adh_short"/>
    <property type="match status" value="1"/>
</dbReference>
<dbReference type="InterPro" id="IPR051911">
    <property type="entry name" value="SDR_oxidoreductase"/>
</dbReference>
<dbReference type="NCBIfam" id="NF004823">
    <property type="entry name" value="PRK06179.1"/>
    <property type="match status" value="1"/>
</dbReference>
<evidence type="ECO:0000313" key="4">
    <source>
        <dbReference type="EMBL" id="QHC54457.1"/>
    </source>
</evidence>
<evidence type="ECO:0000313" key="5">
    <source>
        <dbReference type="Proteomes" id="UP000465031"/>
    </source>
</evidence>
<dbReference type="Gene3D" id="3.40.50.720">
    <property type="entry name" value="NAD(P)-binding Rossmann-like Domain"/>
    <property type="match status" value="1"/>
</dbReference>
<dbReference type="RefSeq" id="WP_132505426.1">
    <property type="nucleotide sequence ID" value="NZ_CP047186.1"/>
</dbReference>
<dbReference type="InterPro" id="IPR002347">
    <property type="entry name" value="SDR_fam"/>
</dbReference>
<evidence type="ECO:0000256" key="3">
    <source>
        <dbReference type="RuleBase" id="RU000363"/>
    </source>
</evidence>
<dbReference type="InterPro" id="IPR036291">
    <property type="entry name" value="NAD(P)-bd_dom_sf"/>
</dbReference>
<dbReference type="FunFam" id="3.40.50.720:FF:000084">
    <property type="entry name" value="Short-chain dehydrogenase reductase"/>
    <property type="match status" value="1"/>
</dbReference>
<evidence type="ECO:0000256" key="2">
    <source>
        <dbReference type="ARBA" id="ARBA00023002"/>
    </source>
</evidence>
<dbReference type="Proteomes" id="UP000465031">
    <property type="component" value="Chromosome"/>
</dbReference>
<organism evidence="4 5">
    <name type="scientific">Rathayibacter tanaceti</name>
    <dbReference type="NCBI Taxonomy" id="1671680"/>
    <lineage>
        <taxon>Bacteria</taxon>
        <taxon>Bacillati</taxon>
        <taxon>Actinomycetota</taxon>
        <taxon>Actinomycetes</taxon>
        <taxon>Micrococcales</taxon>
        <taxon>Microbacteriaceae</taxon>
        <taxon>Rathayibacter</taxon>
    </lineage>
</organism>
<dbReference type="PANTHER" id="PTHR43976:SF16">
    <property type="entry name" value="SHORT-CHAIN DEHYDROGENASE_REDUCTASE FAMILY PROTEIN"/>
    <property type="match status" value="1"/>
</dbReference>
<dbReference type="PRINTS" id="PR00080">
    <property type="entry name" value="SDRFAMILY"/>
</dbReference>
<protein>
    <submittedName>
        <fullName evidence="4">SDR family NAD(P)-dependent oxidoreductase</fullName>
    </submittedName>
</protein>
<comment type="similarity">
    <text evidence="1 3">Belongs to the short-chain dehydrogenases/reductases (SDR) family.</text>
</comment>
<gene>
    <name evidence="4" type="ORF">GSU10_01455</name>
</gene>
<dbReference type="GO" id="GO:0016491">
    <property type="term" value="F:oxidoreductase activity"/>
    <property type="evidence" value="ECO:0007669"/>
    <property type="project" value="UniProtKB-KW"/>
</dbReference>
<accession>A0AAE6V561</accession>
<dbReference type="PRINTS" id="PR00081">
    <property type="entry name" value="GDHRDH"/>
</dbReference>
<sequence>MSKERRIALVTGASSGIGRSVAEALVHAGFTVIGTSRDASRARTLSGASFIDLDVTDDDSVRRAVAAVTRQHGRIDLLVNNAGIGSAGAAEESSTAQAQQVFDINVFGVIRVTNAVLPVMRAQQSGRIVNLSSIVGLMPQPYMAIYSSTKFAIEGYSESLDHELREYGVRVLLVEPAWTSTAFEANALPVDRPIPAYEARRAGFAQYMAGAVSEGDAPAAVARQVVAAATDRRPRLRYPVGRTAGVAVMRRLAPAGVFDRQLRRANNLPA</sequence>
<dbReference type="PANTHER" id="PTHR43976">
    <property type="entry name" value="SHORT CHAIN DEHYDROGENASE"/>
    <property type="match status" value="1"/>
</dbReference>
<dbReference type="CDD" id="cd05374">
    <property type="entry name" value="17beta-HSD-like_SDR_c"/>
    <property type="match status" value="1"/>
</dbReference>
<dbReference type="EMBL" id="CP047186">
    <property type="protein sequence ID" value="QHC54457.1"/>
    <property type="molecule type" value="Genomic_DNA"/>
</dbReference>
<keyword evidence="2" id="KW-0560">Oxidoreductase</keyword>
<dbReference type="AlphaFoldDB" id="A0AAE6V561"/>
<name>A0AAE6V561_9MICO</name>
<dbReference type="KEGG" id="rte:GSU10_01455"/>
<dbReference type="SUPFAM" id="SSF51735">
    <property type="entry name" value="NAD(P)-binding Rossmann-fold domains"/>
    <property type="match status" value="1"/>
</dbReference>
<evidence type="ECO:0000256" key="1">
    <source>
        <dbReference type="ARBA" id="ARBA00006484"/>
    </source>
</evidence>